<evidence type="ECO:0000313" key="1">
    <source>
        <dbReference type="EMBL" id="ANJ26589.1"/>
    </source>
</evidence>
<dbReference type="Proteomes" id="UP000078437">
    <property type="component" value="Chromosome"/>
</dbReference>
<name>A0A191WEI8_9MICO</name>
<sequence length="91" mass="9664">MADLTIERSSLQQLSADLRRAADLIAFRRDLVQVDAGVLGSALVESALVETASLLEARRSVVERMLSELVAHPTKVVDDFGDLDAALSGGA</sequence>
<keyword evidence="2" id="KW-1185">Reference proteome</keyword>
<accession>A0A191WEI8</accession>
<organism evidence="1 2">
    <name type="scientific">Agromyces aureus</name>
    <dbReference type="NCBI Taxonomy" id="453304"/>
    <lineage>
        <taxon>Bacteria</taxon>
        <taxon>Bacillati</taxon>
        <taxon>Actinomycetota</taxon>
        <taxon>Actinomycetes</taxon>
        <taxon>Micrococcales</taxon>
        <taxon>Microbacteriaceae</taxon>
        <taxon>Agromyces</taxon>
    </lineage>
</organism>
<proteinExistence type="predicted"/>
<dbReference type="AlphaFoldDB" id="A0A191WEI8"/>
<dbReference type="STRING" id="453304.ATC03_07545"/>
<dbReference type="EMBL" id="CP013979">
    <property type="protein sequence ID" value="ANJ26589.1"/>
    <property type="molecule type" value="Genomic_DNA"/>
</dbReference>
<reference evidence="1 2" key="1">
    <citation type="journal article" date="2016" name="Int. J. Syst. Evol. Microbiol.">
        <title>Agromyces aureus sp. nov., isolated from the rhizosphere of Salix caprea L. grown in a heavy-metal-contaminated soil.</title>
        <authorList>
            <person name="Corretto E."/>
            <person name="Antonielli L."/>
            <person name="Sessitsch A."/>
            <person name="Compant S."/>
            <person name="Gorfer M."/>
            <person name="Kuffner M."/>
            <person name="Brader G."/>
        </authorList>
    </citation>
    <scope>NUCLEOTIDE SEQUENCE [LARGE SCALE GENOMIC DNA]</scope>
    <source>
        <strain evidence="1 2">AR33</strain>
    </source>
</reference>
<protein>
    <submittedName>
        <fullName evidence="1">Uncharacterized protein</fullName>
    </submittedName>
</protein>
<gene>
    <name evidence="1" type="ORF">ATC03_07545</name>
</gene>
<reference evidence="2" key="2">
    <citation type="submission" date="2016-01" db="EMBL/GenBank/DDBJ databases">
        <title>Complete genome sequence of Agromyces aureus AR33T and comparison with related organisms.</title>
        <authorList>
            <person name="Corretto E."/>
            <person name="Antonielli L."/>
            <person name="Sessitsch A."/>
            <person name="Brader G."/>
        </authorList>
    </citation>
    <scope>NUCLEOTIDE SEQUENCE [LARGE SCALE GENOMIC DNA]</scope>
    <source>
        <strain evidence="2">AR33</strain>
    </source>
</reference>
<evidence type="ECO:0000313" key="2">
    <source>
        <dbReference type="Proteomes" id="UP000078437"/>
    </source>
</evidence>
<dbReference type="KEGG" id="agy:ATC03_07545"/>